<feature type="domain" description="Protein kinase" evidence="5">
    <location>
        <begin position="128"/>
        <end position="396"/>
    </location>
</feature>
<proteinExistence type="predicted"/>
<feature type="compositionally biased region" description="Low complexity" evidence="4">
    <location>
        <begin position="56"/>
        <end position="65"/>
    </location>
</feature>
<evidence type="ECO:0000313" key="7">
    <source>
        <dbReference type="RefSeq" id="XP_027201116.1"/>
    </source>
</evidence>
<gene>
    <name evidence="7" type="primary">LOC113795127</name>
</gene>
<dbReference type="InterPro" id="IPR011009">
    <property type="entry name" value="Kinase-like_dom_sf"/>
</dbReference>
<evidence type="ECO:0000256" key="2">
    <source>
        <dbReference type="ARBA" id="ARBA00022840"/>
    </source>
</evidence>
<feature type="compositionally biased region" description="Basic and acidic residues" evidence="4">
    <location>
        <begin position="74"/>
        <end position="90"/>
    </location>
</feature>
<dbReference type="InterPro" id="IPR000719">
    <property type="entry name" value="Prot_kinase_dom"/>
</dbReference>
<dbReference type="PROSITE" id="PS50011">
    <property type="entry name" value="PROTEIN_KINASE_DOM"/>
    <property type="match status" value="1"/>
</dbReference>
<keyword evidence="7" id="KW-0808">Transferase</keyword>
<evidence type="ECO:0000256" key="4">
    <source>
        <dbReference type="SAM" id="MobiDB-lite"/>
    </source>
</evidence>
<feature type="region of interest" description="Disordered" evidence="4">
    <location>
        <begin position="50"/>
        <end position="93"/>
    </location>
</feature>
<dbReference type="SUPFAM" id="SSF56112">
    <property type="entry name" value="Protein kinase-like (PK-like)"/>
    <property type="match status" value="1"/>
</dbReference>
<dbReference type="GO" id="GO:0005737">
    <property type="term" value="C:cytoplasm"/>
    <property type="evidence" value="ECO:0007669"/>
    <property type="project" value="TreeGrafter"/>
</dbReference>
<dbReference type="Proteomes" id="UP000515146">
    <property type="component" value="Unplaced"/>
</dbReference>
<accession>A0A6P6Y7X8</accession>
<dbReference type="Pfam" id="PF00069">
    <property type="entry name" value="Pkinase"/>
    <property type="match status" value="1"/>
</dbReference>
<dbReference type="AlphaFoldDB" id="A0A6P6Y7X8"/>
<feature type="binding site" evidence="3">
    <location>
        <position position="157"/>
    </location>
    <ligand>
        <name>ATP</name>
        <dbReference type="ChEBI" id="CHEBI:30616"/>
    </ligand>
</feature>
<protein>
    <submittedName>
        <fullName evidence="7">Probable serine/threonine-protein kinase DDB_G0280133</fullName>
    </submittedName>
</protein>
<dbReference type="GO" id="GO:0005524">
    <property type="term" value="F:ATP binding"/>
    <property type="evidence" value="ECO:0007669"/>
    <property type="project" value="UniProtKB-UniRule"/>
</dbReference>
<dbReference type="OrthoDB" id="539158at2759"/>
<evidence type="ECO:0000259" key="5">
    <source>
        <dbReference type="PROSITE" id="PS50011"/>
    </source>
</evidence>
<evidence type="ECO:0000313" key="6">
    <source>
        <dbReference type="Proteomes" id="UP000515146"/>
    </source>
</evidence>
<evidence type="ECO:0000256" key="1">
    <source>
        <dbReference type="ARBA" id="ARBA00022741"/>
    </source>
</evidence>
<feature type="region of interest" description="Disordered" evidence="4">
    <location>
        <begin position="531"/>
        <end position="568"/>
    </location>
</feature>
<evidence type="ECO:0000256" key="3">
    <source>
        <dbReference type="PROSITE-ProRule" id="PRU10141"/>
    </source>
</evidence>
<dbReference type="PROSITE" id="PS00108">
    <property type="entry name" value="PROTEIN_KINASE_ST"/>
    <property type="match status" value="1"/>
</dbReference>
<feature type="region of interest" description="Disordered" evidence="4">
    <location>
        <begin position="14"/>
        <end position="37"/>
    </location>
</feature>
<dbReference type="KEGG" id="dpte:113795127"/>
<dbReference type="InterPro" id="IPR045269">
    <property type="entry name" value="Atg1-like"/>
</dbReference>
<feature type="compositionally biased region" description="Low complexity" evidence="4">
    <location>
        <begin position="25"/>
        <end position="37"/>
    </location>
</feature>
<keyword evidence="2 3" id="KW-0067">ATP-binding</keyword>
<dbReference type="Gene3D" id="1.10.510.10">
    <property type="entry name" value="Transferase(Phosphotransferase) domain 1"/>
    <property type="match status" value="1"/>
</dbReference>
<dbReference type="PANTHER" id="PTHR24348">
    <property type="entry name" value="SERINE/THREONINE-PROTEIN KINASE UNC-51-RELATED"/>
    <property type="match status" value="1"/>
</dbReference>
<dbReference type="InterPro" id="IPR008271">
    <property type="entry name" value="Ser/Thr_kinase_AS"/>
</dbReference>
<dbReference type="InParanoid" id="A0A6P6Y7X8"/>
<dbReference type="GO" id="GO:0004674">
    <property type="term" value="F:protein serine/threonine kinase activity"/>
    <property type="evidence" value="ECO:0007669"/>
    <property type="project" value="InterPro"/>
</dbReference>
<reference evidence="7" key="1">
    <citation type="submission" date="2025-08" db="UniProtKB">
        <authorList>
            <consortium name="RefSeq"/>
        </authorList>
    </citation>
    <scope>IDENTIFICATION</scope>
    <source>
        <strain evidence="7">Airmid</strain>
    </source>
</reference>
<dbReference type="GO" id="GO:0006914">
    <property type="term" value="P:autophagy"/>
    <property type="evidence" value="ECO:0007669"/>
    <property type="project" value="UniProtKB-ARBA"/>
</dbReference>
<organism evidence="6 7">
    <name type="scientific">Dermatophagoides pteronyssinus</name>
    <name type="common">European house dust mite</name>
    <dbReference type="NCBI Taxonomy" id="6956"/>
    <lineage>
        <taxon>Eukaryota</taxon>
        <taxon>Metazoa</taxon>
        <taxon>Ecdysozoa</taxon>
        <taxon>Arthropoda</taxon>
        <taxon>Chelicerata</taxon>
        <taxon>Arachnida</taxon>
        <taxon>Acari</taxon>
        <taxon>Acariformes</taxon>
        <taxon>Sarcoptiformes</taxon>
        <taxon>Astigmata</taxon>
        <taxon>Psoroptidia</taxon>
        <taxon>Analgoidea</taxon>
        <taxon>Pyroglyphidae</taxon>
        <taxon>Dermatophagoidinae</taxon>
        <taxon>Dermatophagoides</taxon>
    </lineage>
</organism>
<dbReference type="FunFam" id="1.10.510.10:FF:000571">
    <property type="entry name" value="Maternal embryonic leucine zipper kinase"/>
    <property type="match status" value="1"/>
</dbReference>
<sequence length="568" mass="66474">MGCLCCKCCCPSQQPKQTEGEQYHGGDNNDYGGDYNDYIIDENGELVYIGEGFDDQQQQQQQQEQEQQEQEEEEKQHQEEKHQKEEKQQESSKIVVDISRIPTIDVTPVLSCKPDGSDVEKIIKHIGYRLEKEIGKGGYGTVYLAKDLKKHRKVACKVMKISNNRRDQLLIKKELFFLRTIRHKNIIRVYKHFILQSSKESHVYIFMQYAEKNDLWHLVRKKLDTGMKEKHARKMFKQISSAIYYLHQRNVAHRDIKLENILLDNHYNCLITDFGLSIIVMQKDNRAVNAPNYCGTLPYMAPEIHLFIITRIIFDVFQADVWALGVVLYCMTNQGRFPFSIEQDIMIQQQLCGQYEFTNSMSFKPDERFQNLIAQMFQPNPVIRIRMVDVVYHPWLLDLPIEQNSLYDQQQQQQQQQKQQPQKELEAAAEKIAKQNLKTTMMNKGKLLQKQMPTNAMIMMTKKKRKIRKKLKVKIKMKKFQRTPIMKMLHQPKSPHIHQQQSPSSPQHVIPILVKGKTMYATKNQQQQYLQFMQQQQKQSPNQSSISTSTISSDTSNTSNTSNTSDSD</sequence>
<keyword evidence="7" id="KW-0418">Kinase</keyword>
<dbReference type="RefSeq" id="XP_027201116.1">
    <property type="nucleotide sequence ID" value="XM_027345315.1"/>
</dbReference>
<name>A0A6P6Y7X8_DERPT</name>
<dbReference type="OMA" id="HAAPRIC"/>
<dbReference type="SMART" id="SM00220">
    <property type="entry name" value="S_TKc"/>
    <property type="match status" value="1"/>
</dbReference>
<dbReference type="PROSITE" id="PS00107">
    <property type="entry name" value="PROTEIN_KINASE_ATP"/>
    <property type="match status" value="1"/>
</dbReference>
<keyword evidence="1 3" id="KW-0547">Nucleotide-binding</keyword>
<keyword evidence="6" id="KW-1185">Reference proteome</keyword>
<dbReference type="InterPro" id="IPR017441">
    <property type="entry name" value="Protein_kinase_ATP_BS"/>
</dbReference>
<dbReference type="GO" id="GO:0010506">
    <property type="term" value="P:regulation of autophagy"/>
    <property type="evidence" value="ECO:0007669"/>
    <property type="project" value="InterPro"/>
</dbReference>